<reference evidence="2 3" key="1">
    <citation type="journal article" date="2018" name="Nat. Ecol. Evol.">
        <title>Genomic signatures of mitonuclear coevolution across populations of Tigriopus californicus.</title>
        <authorList>
            <person name="Barreto F.S."/>
            <person name="Watson E.T."/>
            <person name="Lima T.G."/>
            <person name="Willett C.S."/>
            <person name="Edmands S."/>
            <person name="Li W."/>
            <person name="Burton R.S."/>
        </authorList>
    </citation>
    <scope>NUCLEOTIDE SEQUENCE [LARGE SCALE GENOMIC DNA]</scope>
    <source>
        <strain evidence="2 3">San Diego</strain>
    </source>
</reference>
<dbReference type="AlphaFoldDB" id="A0A553PNI3"/>
<dbReference type="EMBL" id="VCGU01000002">
    <property type="protein sequence ID" value="TRY79245.1"/>
    <property type="molecule type" value="Genomic_DNA"/>
</dbReference>
<keyword evidence="3" id="KW-1185">Reference proteome</keyword>
<protein>
    <submittedName>
        <fullName evidence="2">Uncharacterized protein</fullName>
    </submittedName>
</protein>
<feature type="compositionally biased region" description="Low complexity" evidence="1">
    <location>
        <begin position="162"/>
        <end position="174"/>
    </location>
</feature>
<proteinExistence type="predicted"/>
<feature type="region of interest" description="Disordered" evidence="1">
    <location>
        <begin position="155"/>
        <end position="189"/>
    </location>
</feature>
<organism evidence="2 3">
    <name type="scientific">Tigriopus californicus</name>
    <name type="common">Marine copepod</name>
    <dbReference type="NCBI Taxonomy" id="6832"/>
    <lineage>
        <taxon>Eukaryota</taxon>
        <taxon>Metazoa</taxon>
        <taxon>Ecdysozoa</taxon>
        <taxon>Arthropoda</taxon>
        <taxon>Crustacea</taxon>
        <taxon>Multicrustacea</taxon>
        <taxon>Hexanauplia</taxon>
        <taxon>Copepoda</taxon>
        <taxon>Harpacticoida</taxon>
        <taxon>Harpacticidae</taxon>
        <taxon>Tigriopus</taxon>
    </lineage>
</organism>
<comment type="caution">
    <text evidence="2">The sequence shown here is derived from an EMBL/GenBank/DDBJ whole genome shotgun (WGS) entry which is preliminary data.</text>
</comment>
<sequence>MVRIVPLDKTAHMYTVAVVLDVLVMEEEVVITNTSIVLLVNNSPKDEVVESQYNLSVASSGISCSGADSSGNPSLLTQNDSLFGGESKRSIYALLKSSRILTNQGDILIRNSHDEDTNVLCHEASSSQSLSLSECNNPSELSVILSRKSSLILEADSKTSDRSTPTTTTVSASSLNEKLSSTHHPRGSLTKTTVYEHQIVSLHLEPEHPIVACDSESVVWRCTGGPYLRKVRRRIQSKETLLDIGTGRDRR</sequence>
<evidence type="ECO:0000256" key="1">
    <source>
        <dbReference type="SAM" id="MobiDB-lite"/>
    </source>
</evidence>
<dbReference type="Proteomes" id="UP000318571">
    <property type="component" value="Chromosome 6"/>
</dbReference>
<evidence type="ECO:0000313" key="3">
    <source>
        <dbReference type="Proteomes" id="UP000318571"/>
    </source>
</evidence>
<gene>
    <name evidence="2" type="ORF">TCAL_10273</name>
</gene>
<accession>A0A553PNI3</accession>
<evidence type="ECO:0000313" key="2">
    <source>
        <dbReference type="EMBL" id="TRY79245.1"/>
    </source>
</evidence>
<name>A0A553PNI3_TIGCA</name>